<dbReference type="EMBL" id="WBJX01000001">
    <property type="protein sequence ID" value="KAB1639474.1"/>
    <property type="molecule type" value="Genomic_DNA"/>
</dbReference>
<feature type="domain" description="Helicase XPB/Ssl2 N-terminal" evidence="1">
    <location>
        <begin position="280"/>
        <end position="403"/>
    </location>
</feature>
<keyword evidence="3" id="KW-1185">Reference proteome</keyword>
<gene>
    <name evidence="2" type="ORF">F8O03_03830</name>
</gene>
<name>A0A7J5B5V7_9MICO</name>
<dbReference type="InterPro" id="IPR032830">
    <property type="entry name" value="XPB/Ssl2_N"/>
</dbReference>
<sequence>MLQLLRSLDRTDLAALASWRRLSMRGSNGAMDIAEALADEVAIGEAVARLGWRDASRLASGSVEALQLARLRGLAVGTPEAPELLPAASAALTRQLAGSGDDANVEQADLAPLPQATERAHGAAQLAADAIASLDLAPRAYRDGRGGLQFGATTVRRIAAELHTEQTVLSPLFEWLLDLGLCSPVADAMRPTAAGRTFRLSAPLDRWRRLAECWLAELSVADRAGLLSDSARHATPQTELLGLTVEGRLSQLGLLLAHDDLHAAAELLASALPEEVAGVYLQPDLSIIAPGPLAPVDEQALQAVASLERRGLASSYRLSEASVTHALGTGLSISEIEATLARLSLTGIPQPVEYLLREASNRHGRVRVREHPVRPGTIVTSQDPALMDALRVDAAVAPLGLRQSGEGALVSSASRDTVVLMLLDARYPASAENAEGQLVPLRPRETAPARELGPSDAALRFADALHEEATRLDAGDDAQTWVQRQLEVARRAKSEVTVRVDLGGGKETTLRLVPMSVAAGRLRARDLAADVERTLPIRAILEVQLSEQPDVE</sequence>
<protein>
    <recommendedName>
        <fullName evidence="1">Helicase XPB/Ssl2 N-terminal domain-containing protein</fullName>
    </recommendedName>
</protein>
<evidence type="ECO:0000313" key="2">
    <source>
        <dbReference type="EMBL" id="KAB1639474.1"/>
    </source>
</evidence>
<dbReference type="Pfam" id="PF13625">
    <property type="entry name" value="Helicase_C_3"/>
    <property type="match status" value="1"/>
</dbReference>
<evidence type="ECO:0000259" key="1">
    <source>
        <dbReference type="Pfam" id="PF13625"/>
    </source>
</evidence>
<evidence type="ECO:0000313" key="3">
    <source>
        <dbReference type="Proteomes" id="UP000490386"/>
    </source>
</evidence>
<reference evidence="2 3" key="1">
    <citation type="submission" date="2019-09" db="EMBL/GenBank/DDBJ databases">
        <title>Phylogeny of genus Pseudoclavibacter and closely related genus.</title>
        <authorList>
            <person name="Li Y."/>
        </authorList>
    </citation>
    <scope>NUCLEOTIDE SEQUENCE [LARGE SCALE GENOMIC DNA]</scope>
    <source>
        <strain evidence="2 3">THG-MD12</strain>
    </source>
</reference>
<dbReference type="Proteomes" id="UP000490386">
    <property type="component" value="Unassembled WGS sequence"/>
</dbReference>
<dbReference type="RefSeq" id="WP_151422651.1">
    <property type="nucleotide sequence ID" value="NZ_CANKVH010000021.1"/>
</dbReference>
<dbReference type="OrthoDB" id="3415124at2"/>
<organism evidence="2 3">
    <name type="scientific">Pseudoclavibacter terrae</name>
    <dbReference type="NCBI Taxonomy" id="1530195"/>
    <lineage>
        <taxon>Bacteria</taxon>
        <taxon>Bacillati</taxon>
        <taxon>Actinomycetota</taxon>
        <taxon>Actinomycetes</taxon>
        <taxon>Micrococcales</taxon>
        <taxon>Microbacteriaceae</taxon>
        <taxon>Pseudoclavibacter</taxon>
    </lineage>
</organism>
<comment type="caution">
    <text evidence="2">The sequence shown here is derived from an EMBL/GenBank/DDBJ whole genome shotgun (WGS) entry which is preliminary data.</text>
</comment>
<proteinExistence type="predicted"/>
<dbReference type="AlphaFoldDB" id="A0A7J5B5V7"/>
<accession>A0A7J5B5V7</accession>